<organism evidence="9 10">
    <name type="scientific">Prauserella rugosa</name>
    <dbReference type="NCBI Taxonomy" id="43354"/>
    <lineage>
        <taxon>Bacteria</taxon>
        <taxon>Bacillati</taxon>
        <taxon>Actinomycetota</taxon>
        <taxon>Actinomycetes</taxon>
        <taxon>Pseudonocardiales</taxon>
        <taxon>Pseudonocardiaceae</taxon>
        <taxon>Prauserella</taxon>
    </lineage>
</organism>
<evidence type="ECO:0000313" key="10">
    <source>
        <dbReference type="Proteomes" id="UP000317303"/>
    </source>
</evidence>
<dbReference type="InterPro" id="IPR051316">
    <property type="entry name" value="Zinc-reg_GTPase_activator"/>
</dbReference>
<comment type="caution">
    <text evidence="9">The sequence shown here is derived from an EMBL/GenBank/DDBJ whole genome shotgun (WGS) entry which is preliminary data.</text>
</comment>
<dbReference type="OrthoDB" id="9808822at2"/>
<dbReference type="GO" id="GO:0005737">
    <property type="term" value="C:cytoplasm"/>
    <property type="evidence" value="ECO:0007669"/>
    <property type="project" value="TreeGrafter"/>
</dbReference>
<accession>A0A660CMU4</accession>
<dbReference type="GO" id="GO:0000166">
    <property type="term" value="F:nucleotide binding"/>
    <property type="evidence" value="ECO:0007669"/>
    <property type="project" value="UniProtKB-KW"/>
</dbReference>
<dbReference type="Proteomes" id="UP000317303">
    <property type="component" value="Unassembled WGS sequence"/>
</dbReference>
<feature type="transmembrane region" description="Helical" evidence="7">
    <location>
        <begin position="12"/>
        <end position="33"/>
    </location>
</feature>
<reference evidence="9 10" key="1">
    <citation type="submission" date="2019-07" db="EMBL/GenBank/DDBJ databases">
        <title>R&amp;d 2014.</title>
        <authorList>
            <person name="Klenk H.-P."/>
        </authorList>
    </citation>
    <scope>NUCLEOTIDE SEQUENCE [LARGE SCALE GENOMIC DNA]</scope>
    <source>
        <strain evidence="9 10">DSM 43194</strain>
    </source>
</reference>
<evidence type="ECO:0000256" key="3">
    <source>
        <dbReference type="ARBA" id="ARBA00023186"/>
    </source>
</evidence>
<dbReference type="InterPro" id="IPR036627">
    <property type="entry name" value="CobW-likC_sf"/>
</dbReference>
<feature type="compositionally biased region" description="Basic and acidic residues" evidence="6">
    <location>
        <begin position="212"/>
        <end position="240"/>
    </location>
</feature>
<feature type="region of interest" description="Disordered" evidence="6">
    <location>
        <begin position="363"/>
        <end position="421"/>
    </location>
</feature>
<evidence type="ECO:0000313" key="9">
    <source>
        <dbReference type="EMBL" id="TWH22973.1"/>
    </source>
</evidence>
<dbReference type="Pfam" id="PF07683">
    <property type="entry name" value="CobW_C"/>
    <property type="match status" value="1"/>
</dbReference>
<evidence type="ECO:0000256" key="1">
    <source>
        <dbReference type="ARBA" id="ARBA00022741"/>
    </source>
</evidence>
<dbReference type="InterPro" id="IPR011629">
    <property type="entry name" value="CobW-like_C"/>
</dbReference>
<comment type="catalytic activity">
    <reaction evidence="5">
        <text>GTP + H2O = GDP + phosphate + H(+)</text>
        <dbReference type="Rhea" id="RHEA:19669"/>
        <dbReference type="ChEBI" id="CHEBI:15377"/>
        <dbReference type="ChEBI" id="CHEBI:15378"/>
        <dbReference type="ChEBI" id="CHEBI:37565"/>
        <dbReference type="ChEBI" id="CHEBI:43474"/>
        <dbReference type="ChEBI" id="CHEBI:58189"/>
    </reaction>
    <physiologicalReaction direction="left-to-right" evidence="5">
        <dbReference type="Rhea" id="RHEA:19670"/>
    </physiologicalReaction>
</comment>
<feature type="domain" description="CobW C-terminal" evidence="8">
    <location>
        <begin position="246"/>
        <end position="340"/>
    </location>
</feature>
<evidence type="ECO:0000259" key="8">
    <source>
        <dbReference type="SMART" id="SM00833"/>
    </source>
</evidence>
<dbReference type="AlphaFoldDB" id="A0A660CMU4"/>
<dbReference type="SUPFAM" id="SSF52540">
    <property type="entry name" value="P-loop containing nucleoside triphosphate hydrolases"/>
    <property type="match status" value="1"/>
</dbReference>
<dbReference type="Pfam" id="PF02492">
    <property type="entry name" value="cobW"/>
    <property type="match status" value="1"/>
</dbReference>
<dbReference type="SUPFAM" id="SSF90002">
    <property type="entry name" value="Hypothetical protein YjiA, C-terminal domain"/>
    <property type="match status" value="1"/>
</dbReference>
<evidence type="ECO:0000256" key="4">
    <source>
        <dbReference type="ARBA" id="ARBA00034320"/>
    </source>
</evidence>
<dbReference type="Gene3D" id="3.40.50.300">
    <property type="entry name" value="P-loop containing nucleotide triphosphate hydrolases"/>
    <property type="match status" value="1"/>
</dbReference>
<keyword evidence="2" id="KW-0378">Hydrolase</keyword>
<keyword evidence="10" id="KW-1185">Reference proteome</keyword>
<evidence type="ECO:0000256" key="5">
    <source>
        <dbReference type="ARBA" id="ARBA00049117"/>
    </source>
</evidence>
<feature type="compositionally biased region" description="Acidic residues" evidence="6">
    <location>
        <begin position="412"/>
        <end position="421"/>
    </location>
</feature>
<proteinExistence type="inferred from homology"/>
<evidence type="ECO:0000256" key="7">
    <source>
        <dbReference type="SAM" id="Phobius"/>
    </source>
</evidence>
<dbReference type="CDD" id="cd03112">
    <property type="entry name" value="CobW-like"/>
    <property type="match status" value="1"/>
</dbReference>
<evidence type="ECO:0000256" key="6">
    <source>
        <dbReference type="SAM" id="MobiDB-lite"/>
    </source>
</evidence>
<dbReference type="PANTHER" id="PTHR13748:SF62">
    <property type="entry name" value="COBW DOMAIN-CONTAINING PROTEIN"/>
    <property type="match status" value="1"/>
</dbReference>
<keyword evidence="7" id="KW-0472">Membrane</keyword>
<dbReference type="Gene3D" id="3.30.1220.10">
    <property type="entry name" value="CobW-like, C-terminal domain"/>
    <property type="match status" value="1"/>
</dbReference>
<dbReference type="PANTHER" id="PTHR13748">
    <property type="entry name" value="COBW-RELATED"/>
    <property type="match status" value="1"/>
</dbReference>
<keyword evidence="7" id="KW-0812">Transmembrane</keyword>
<keyword evidence="1" id="KW-0547">Nucleotide-binding</keyword>
<feature type="region of interest" description="Disordered" evidence="6">
    <location>
        <begin position="199"/>
        <end position="240"/>
    </location>
</feature>
<keyword evidence="3" id="KW-0143">Chaperone</keyword>
<gene>
    <name evidence="9" type="ORF">JD82_04865</name>
</gene>
<dbReference type="EMBL" id="VLJV01000001">
    <property type="protein sequence ID" value="TWH22973.1"/>
    <property type="molecule type" value="Genomic_DNA"/>
</dbReference>
<comment type="similarity">
    <text evidence="4">Belongs to the SIMIBI class G3E GTPase family. ZNG1 subfamily.</text>
</comment>
<feature type="compositionally biased region" description="Acidic residues" evidence="6">
    <location>
        <begin position="370"/>
        <end position="396"/>
    </location>
</feature>
<dbReference type="InterPro" id="IPR027417">
    <property type="entry name" value="P-loop_NTPase"/>
</dbReference>
<keyword evidence="7" id="KW-1133">Transmembrane helix</keyword>
<dbReference type="GO" id="GO:0016787">
    <property type="term" value="F:hydrolase activity"/>
    <property type="evidence" value="ECO:0007669"/>
    <property type="project" value="UniProtKB-KW"/>
</dbReference>
<protein>
    <submittedName>
        <fullName evidence="9">G3E family GTPase</fullName>
    </submittedName>
</protein>
<sequence length="421" mass="44873">MPQRSRADLRRVPVVVLAGFLGAGKTTLLNHLLANTRGMRIGVVVNDFGSVNVDALSVAGQVDSMVSFENGCLCCAVDASGLDRMLGALTDPSAGLDVVVVEASGLAEPGSLVRLVLASEDPYVEYGGLVELVDAAEFADTRERHPELDEQLTMADLVVVNKVDRASGGVVDLVRDLAGATPVVPVEFGRVDPELLFDRVTSDSPDGPRQLSFDDLRLDRGDDGVHDGRDDHGAQDDHSTHAHAVYDTVTVELGSVHPRRFAEFLESRPAGLYRMKGSVRFGVPGHHEVYELHTVGAYVRLAARQRPRGGGDDAGTGTSLVLIGAGIDADALRADVEACATDVAGEAVEQDLLPMFRYRTDLDARPAPEVDPETGPDGDPDTDPPVDPDLSPDVDPELTGCVAHPEAYDGLVDPDEFYPDR</sequence>
<name>A0A660CMU4_9PSEU</name>
<dbReference type="SMART" id="SM00833">
    <property type="entry name" value="CobW_C"/>
    <property type="match status" value="1"/>
</dbReference>
<evidence type="ECO:0000256" key="2">
    <source>
        <dbReference type="ARBA" id="ARBA00022801"/>
    </source>
</evidence>
<dbReference type="InterPro" id="IPR003495">
    <property type="entry name" value="CobW/HypB/UreG_nucleotide-bd"/>
</dbReference>